<keyword evidence="2" id="KW-0949">S-adenosyl-L-methionine</keyword>
<keyword evidence="5" id="KW-1185">Reference proteome</keyword>
<dbReference type="InterPro" id="IPR007848">
    <property type="entry name" value="Small_mtfrase_dom"/>
</dbReference>
<dbReference type="GO" id="GO:0008168">
    <property type="term" value="F:methyltransferase activity"/>
    <property type="evidence" value="ECO:0007669"/>
    <property type="project" value="UniProtKB-KW"/>
</dbReference>
<evidence type="ECO:0000259" key="3">
    <source>
        <dbReference type="Pfam" id="PF05175"/>
    </source>
</evidence>
<feature type="domain" description="Methyltransferase small" evidence="3">
    <location>
        <begin position="9"/>
        <end position="140"/>
    </location>
</feature>
<dbReference type="InterPro" id="IPR002052">
    <property type="entry name" value="DNA_methylase_N6_adenine_CS"/>
</dbReference>
<dbReference type="PANTHER" id="PTHR47739">
    <property type="entry name" value="TRNA1(VAL) (ADENINE(37)-N6)-METHYLTRANSFERASE"/>
    <property type="match status" value="1"/>
</dbReference>
<dbReference type="PANTHER" id="PTHR47739:SF1">
    <property type="entry name" value="TRNA1(VAL) (ADENINE(37)-N6)-METHYLTRANSFERASE"/>
    <property type="match status" value="1"/>
</dbReference>
<protein>
    <submittedName>
        <fullName evidence="4">tRNA1(Val) (Adenine(37)-N6)-methyltransferase</fullName>
        <ecNumber evidence="4">2.1.1.223</ecNumber>
    </submittedName>
</protein>
<organism evidence="4 5">
    <name type="scientific">Parapedobacter deserti</name>
    <dbReference type="NCBI Taxonomy" id="1912957"/>
    <lineage>
        <taxon>Bacteria</taxon>
        <taxon>Pseudomonadati</taxon>
        <taxon>Bacteroidota</taxon>
        <taxon>Sphingobacteriia</taxon>
        <taxon>Sphingobacteriales</taxon>
        <taxon>Sphingobacteriaceae</taxon>
        <taxon>Parapedobacter</taxon>
    </lineage>
</organism>
<keyword evidence="1 4" id="KW-0489">Methyltransferase</keyword>
<proteinExistence type="predicted"/>
<keyword evidence="4" id="KW-0808">Transferase</keyword>
<comment type="caution">
    <text evidence="4">The sequence shown here is derived from an EMBL/GenBank/DDBJ whole genome shotgun (WGS) entry which is preliminary data.</text>
</comment>
<accession>A0ABV7JM21</accession>
<evidence type="ECO:0000313" key="4">
    <source>
        <dbReference type="EMBL" id="MFC3197891.1"/>
    </source>
</evidence>
<dbReference type="InterPro" id="IPR029063">
    <property type="entry name" value="SAM-dependent_MTases_sf"/>
</dbReference>
<evidence type="ECO:0000256" key="1">
    <source>
        <dbReference type="ARBA" id="ARBA00022603"/>
    </source>
</evidence>
<dbReference type="Gene3D" id="3.40.50.150">
    <property type="entry name" value="Vaccinia Virus protein VP39"/>
    <property type="match status" value="1"/>
</dbReference>
<dbReference type="EC" id="2.1.1.223" evidence="4"/>
<dbReference type="Pfam" id="PF05175">
    <property type="entry name" value="MTS"/>
    <property type="match status" value="1"/>
</dbReference>
<dbReference type="InterPro" id="IPR050210">
    <property type="entry name" value="tRNA_Adenine-N(6)_MTase"/>
</dbReference>
<dbReference type="PROSITE" id="PS00092">
    <property type="entry name" value="N6_MTASE"/>
    <property type="match status" value="1"/>
</dbReference>
<reference evidence="5" key="1">
    <citation type="journal article" date="2019" name="Int. J. Syst. Evol. Microbiol.">
        <title>The Global Catalogue of Microorganisms (GCM) 10K type strain sequencing project: providing services to taxonomists for standard genome sequencing and annotation.</title>
        <authorList>
            <consortium name="The Broad Institute Genomics Platform"/>
            <consortium name="The Broad Institute Genome Sequencing Center for Infectious Disease"/>
            <person name="Wu L."/>
            <person name="Ma J."/>
        </authorList>
    </citation>
    <scope>NUCLEOTIDE SEQUENCE [LARGE SCALE GENOMIC DNA]</scope>
    <source>
        <strain evidence="5">KCTC 52416</strain>
    </source>
</reference>
<dbReference type="CDD" id="cd02440">
    <property type="entry name" value="AdoMet_MTases"/>
    <property type="match status" value="1"/>
</dbReference>
<dbReference type="Proteomes" id="UP001595526">
    <property type="component" value="Unassembled WGS sequence"/>
</dbReference>
<dbReference type="EMBL" id="JBHRTA010000030">
    <property type="protein sequence ID" value="MFC3197891.1"/>
    <property type="molecule type" value="Genomic_DNA"/>
</dbReference>
<dbReference type="PRINTS" id="PR00507">
    <property type="entry name" value="N12N6MTFRASE"/>
</dbReference>
<evidence type="ECO:0000313" key="5">
    <source>
        <dbReference type="Proteomes" id="UP001595526"/>
    </source>
</evidence>
<evidence type="ECO:0000256" key="2">
    <source>
        <dbReference type="ARBA" id="ARBA00022691"/>
    </source>
</evidence>
<sequence length="220" mass="24190">MKVNTDGVLLGAIAATAHPRRILDIGTGTGVIALMLAQRFPLASVDAIEIDVLAAQVAGKNFQGSPFADRVASYAVAMADFETGKTYDLIVSNPPYFLHSLKNHDKRKQVARHTDMSFFSQLLARAAQWLAPDGSLQLVLPIPLAEQIATKAISEYKMGVQWAIDIRSFDAHPPVRRILAIGKSANSCKTYSGDNFVIYQRKGVYSPAYRELLQDFFLSF</sequence>
<dbReference type="SUPFAM" id="SSF53335">
    <property type="entry name" value="S-adenosyl-L-methionine-dependent methyltransferases"/>
    <property type="match status" value="1"/>
</dbReference>
<gene>
    <name evidence="4" type="ORF">ACFOET_09725</name>
</gene>
<name>A0ABV7JM21_9SPHI</name>
<dbReference type="GO" id="GO:0032259">
    <property type="term" value="P:methylation"/>
    <property type="evidence" value="ECO:0007669"/>
    <property type="project" value="UniProtKB-KW"/>
</dbReference>